<evidence type="ECO:0000256" key="12">
    <source>
        <dbReference type="ARBA" id="ARBA00025078"/>
    </source>
</evidence>
<dbReference type="PRINTS" id="PR00950">
    <property type="entry name" value="TYPE3IMSPROT"/>
</dbReference>
<sequence>MPQSDPSKTESATAKRRKKSRDEGNVPRSQELSKLAVILVGLLVLRLLIGFLGDEMKSLFAGFLSNWGNLELTTEGLYILFVDLAVHLAKMLLPVLFSLALAAFVINRIQVGQLWTTKVFKPKMEKFVDIVGGVKRLIFNIDAFVRLARSILGAAAVAIGPIILLRHEMNNLLPLFSQTTEGIAVYMLTVSYKMVLYSLIPMITVAVIDTVYTRWDYEEKLKMTKDEVKDERKQAEGDPKIRQRQKQKMMAMSMSRMLHNVPKADVVVTNPTHFAVALSYDLSKAPAPLVVAKGADHMAKRIREMAREAGVPIRENKPLARALYDQVEVGDIIPEDLYKAVATILARLHKFRKKRAG</sequence>
<comment type="function">
    <text evidence="12 13">Required for formation of the rod structure in the basal body of the flagellar apparatus. Together with FliI and FliH, may constitute the export apparatus of flagellin.</text>
</comment>
<dbReference type="PANTHER" id="PTHR30531:SF12">
    <property type="entry name" value="FLAGELLAR BIOSYNTHETIC PROTEIN FLHB"/>
    <property type="match status" value="1"/>
</dbReference>
<evidence type="ECO:0000256" key="3">
    <source>
        <dbReference type="ARBA" id="ARBA00021622"/>
    </source>
</evidence>
<dbReference type="Pfam" id="PF01312">
    <property type="entry name" value="Bac_export_2"/>
    <property type="match status" value="1"/>
</dbReference>
<dbReference type="Gene3D" id="3.40.1690.10">
    <property type="entry name" value="secretion proteins EscU"/>
    <property type="match status" value="1"/>
</dbReference>
<evidence type="ECO:0000256" key="10">
    <source>
        <dbReference type="ARBA" id="ARBA00023136"/>
    </source>
</evidence>
<keyword evidence="8 13" id="KW-0653">Protein transport</keyword>
<dbReference type="GO" id="GO:0044780">
    <property type="term" value="P:bacterial-type flagellum assembly"/>
    <property type="evidence" value="ECO:0007669"/>
    <property type="project" value="InterPro"/>
</dbReference>
<protein>
    <recommendedName>
        <fullName evidence="3 13">Flagellar biosynthetic protein FlhB</fullName>
    </recommendedName>
</protein>
<keyword evidence="11 13" id="KW-1006">Bacterial flagellum protein export</keyword>
<evidence type="ECO:0000256" key="13">
    <source>
        <dbReference type="RuleBase" id="RU364091"/>
    </source>
</evidence>
<dbReference type="Proteomes" id="UP000011922">
    <property type="component" value="Unassembled WGS sequence"/>
</dbReference>
<comment type="subcellular location">
    <subcellularLocation>
        <location evidence="1">Cell membrane</location>
        <topology evidence="1">Multi-pass membrane protein</topology>
    </subcellularLocation>
</comment>
<feature type="transmembrane region" description="Helical" evidence="13">
    <location>
        <begin position="77"/>
        <end position="106"/>
    </location>
</feature>
<evidence type="ECO:0000313" key="16">
    <source>
        <dbReference type="Proteomes" id="UP000011922"/>
    </source>
</evidence>
<comment type="similarity">
    <text evidence="2 13">Belongs to the type III secretion exporter family.</text>
</comment>
<dbReference type="PANTHER" id="PTHR30531">
    <property type="entry name" value="FLAGELLAR BIOSYNTHETIC PROTEIN FLHB"/>
    <property type="match status" value="1"/>
</dbReference>
<keyword evidence="15" id="KW-0282">Flagellum</keyword>
<dbReference type="FunFam" id="3.40.1690.10:FF:000001">
    <property type="entry name" value="Flagellar biosynthetic protein FlhB"/>
    <property type="match status" value="1"/>
</dbReference>
<evidence type="ECO:0000256" key="2">
    <source>
        <dbReference type="ARBA" id="ARBA00010690"/>
    </source>
</evidence>
<keyword evidence="5 13" id="KW-1003">Cell membrane</keyword>
<feature type="transmembrane region" description="Helical" evidence="13">
    <location>
        <begin position="144"/>
        <end position="165"/>
    </location>
</feature>
<dbReference type="NCBIfam" id="TIGR00328">
    <property type="entry name" value="flhB"/>
    <property type="match status" value="1"/>
</dbReference>
<evidence type="ECO:0000256" key="4">
    <source>
        <dbReference type="ARBA" id="ARBA00022448"/>
    </source>
</evidence>
<dbReference type="Gene3D" id="6.10.250.2080">
    <property type="match status" value="1"/>
</dbReference>
<evidence type="ECO:0000256" key="7">
    <source>
        <dbReference type="ARBA" id="ARBA00022795"/>
    </source>
</evidence>
<dbReference type="InterPro" id="IPR006136">
    <property type="entry name" value="FlhB"/>
</dbReference>
<dbReference type="InterPro" id="IPR029025">
    <property type="entry name" value="T3SS_substrate_exporter_C"/>
</dbReference>
<dbReference type="SUPFAM" id="SSF160544">
    <property type="entry name" value="EscU C-terminal domain-like"/>
    <property type="match status" value="1"/>
</dbReference>
<feature type="region of interest" description="Disordered" evidence="14">
    <location>
        <begin position="1"/>
        <end position="27"/>
    </location>
</feature>
<keyword evidence="15" id="KW-0969">Cilium</keyword>
<dbReference type="PATRIC" id="fig|1262666.3.peg.1257"/>
<evidence type="ECO:0000256" key="5">
    <source>
        <dbReference type="ARBA" id="ARBA00022475"/>
    </source>
</evidence>
<evidence type="ECO:0000256" key="14">
    <source>
        <dbReference type="SAM" id="MobiDB-lite"/>
    </source>
</evidence>
<organism evidence="15 16">
    <name type="scientific">Desulfocurvibacter africanus PCS</name>
    <dbReference type="NCBI Taxonomy" id="1262666"/>
    <lineage>
        <taxon>Bacteria</taxon>
        <taxon>Pseudomonadati</taxon>
        <taxon>Thermodesulfobacteriota</taxon>
        <taxon>Desulfovibrionia</taxon>
        <taxon>Desulfovibrionales</taxon>
        <taxon>Desulfovibrionaceae</taxon>
        <taxon>Desulfocurvibacter</taxon>
    </lineage>
</organism>
<gene>
    <name evidence="13" type="primary">flhB</name>
    <name evidence="15" type="ORF">PCS_01238</name>
</gene>
<keyword evidence="4 13" id="KW-0813">Transport</keyword>
<keyword evidence="10 13" id="KW-0472">Membrane</keyword>
<evidence type="ECO:0000256" key="8">
    <source>
        <dbReference type="ARBA" id="ARBA00022927"/>
    </source>
</evidence>
<evidence type="ECO:0000313" key="15">
    <source>
        <dbReference type="EMBL" id="EMG37845.1"/>
    </source>
</evidence>
<evidence type="ECO:0000256" key="1">
    <source>
        <dbReference type="ARBA" id="ARBA00004651"/>
    </source>
</evidence>
<evidence type="ECO:0000256" key="11">
    <source>
        <dbReference type="ARBA" id="ARBA00023225"/>
    </source>
</evidence>
<comment type="caution">
    <text evidence="15">The sequence shown here is derived from an EMBL/GenBank/DDBJ whole genome shotgun (WGS) entry which is preliminary data.</text>
</comment>
<proteinExistence type="inferred from homology"/>
<feature type="transmembrane region" description="Helical" evidence="13">
    <location>
        <begin position="35"/>
        <end position="53"/>
    </location>
</feature>
<dbReference type="InterPro" id="IPR006135">
    <property type="entry name" value="T3SS_substrate_exporter"/>
</dbReference>
<evidence type="ECO:0000256" key="6">
    <source>
        <dbReference type="ARBA" id="ARBA00022692"/>
    </source>
</evidence>
<keyword evidence="7 13" id="KW-1005">Bacterial flagellum biogenesis</keyword>
<accession>M5PV24</accession>
<dbReference type="EMBL" id="AOSV01000012">
    <property type="protein sequence ID" value="EMG37845.1"/>
    <property type="molecule type" value="Genomic_DNA"/>
</dbReference>
<evidence type="ECO:0000256" key="9">
    <source>
        <dbReference type="ARBA" id="ARBA00022989"/>
    </source>
</evidence>
<dbReference type="GO" id="GO:0005886">
    <property type="term" value="C:plasma membrane"/>
    <property type="evidence" value="ECO:0007669"/>
    <property type="project" value="UniProtKB-SubCell"/>
</dbReference>
<feature type="transmembrane region" description="Helical" evidence="13">
    <location>
        <begin position="194"/>
        <end position="215"/>
    </location>
</feature>
<dbReference type="GO" id="GO:0009306">
    <property type="term" value="P:protein secretion"/>
    <property type="evidence" value="ECO:0007669"/>
    <property type="project" value="InterPro"/>
</dbReference>
<feature type="compositionally biased region" description="Polar residues" evidence="14">
    <location>
        <begin position="1"/>
        <end position="12"/>
    </location>
</feature>
<keyword evidence="9 13" id="KW-1133">Transmembrane helix</keyword>
<keyword evidence="15" id="KW-0966">Cell projection</keyword>
<dbReference type="AlphaFoldDB" id="M5PV24"/>
<dbReference type="OrthoDB" id="9807950at2"/>
<keyword evidence="6 13" id="KW-0812">Transmembrane</keyword>
<name>M5PV24_DESAF</name>
<reference evidence="15 16" key="1">
    <citation type="journal article" date="2013" name="Genome Announc.">
        <title>Draft Genome Sequence for Desulfovibrio africanus Strain PCS.</title>
        <authorList>
            <person name="Brown S.D."/>
            <person name="Utturkar S.M."/>
            <person name="Arkin A.P."/>
            <person name="Deutschbauer A.M."/>
            <person name="Elias D.A."/>
            <person name="Hazen T.C."/>
            <person name="Chakraborty R."/>
        </authorList>
    </citation>
    <scope>NUCLEOTIDE SEQUENCE [LARGE SCALE GENOMIC DNA]</scope>
    <source>
        <strain evidence="15 16">PCS</strain>
    </source>
</reference>
<dbReference type="RefSeq" id="WP_005985156.1">
    <property type="nucleotide sequence ID" value="NZ_AOSV01000012.1"/>
</dbReference>